<dbReference type="Proteomes" id="UP000219048">
    <property type="component" value="Unassembled WGS sequence"/>
</dbReference>
<dbReference type="GO" id="GO:0016491">
    <property type="term" value="F:oxidoreductase activity"/>
    <property type="evidence" value="ECO:0007669"/>
    <property type="project" value="InterPro"/>
</dbReference>
<dbReference type="CDD" id="cd02966">
    <property type="entry name" value="TlpA_like_family"/>
    <property type="match status" value="1"/>
</dbReference>
<dbReference type="InterPro" id="IPR050553">
    <property type="entry name" value="Thioredoxin_ResA/DsbE_sf"/>
</dbReference>
<dbReference type="Gene3D" id="3.40.30.10">
    <property type="entry name" value="Glutaredoxin"/>
    <property type="match status" value="1"/>
</dbReference>
<dbReference type="PANTHER" id="PTHR42852">
    <property type="entry name" value="THIOL:DISULFIDE INTERCHANGE PROTEIN DSBE"/>
    <property type="match status" value="1"/>
</dbReference>
<keyword evidence="3" id="KW-1185">Reference proteome</keyword>
<evidence type="ECO:0000259" key="1">
    <source>
        <dbReference type="PROSITE" id="PS51352"/>
    </source>
</evidence>
<keyword evidence="2" id="KW-0413">Isomerase</keyword>
<dbReference type="Pfam" id="PF00578">
    <property type="entry name" value="AhpC-TSA"/>
    <property type="match status" value="1"/>
</dbReference>
<name>A0A285MY13_9FLAO</name>
<dbReference type="SUPFAM" id="SSF52833">
    <property type="entry name" value="Thioredoxin-like"/>
    <property type="match status" value="1"/>
</dbReference>
<dbReference type="InterPro" id="IPR013766">
    <property type="entry name" value="Thioredoxin_domain"/>
</dbReference>
<sequence length="185" mass="21551">MKYLLFCAALVLMIVSGCGEKAKAKDGEETSVSPEYAQVQTENNLQVKFPVYDYEGLEPLLHKKDDKTYIINFWATWCKPCIEELPYFEKVYAEQKDNNVEVVLVSLDMPSMWKSRLEPFVEKKAIKSKVIILDDPKQNEWIPKIDKDWGGGIPATLIYNKNKRRFYGKGFTYDELNEELNKFMN</sequence>
<reference evidence="3" key="1">
    <citation type="submission" date="2017-09" db="EMBL/GenBank/DDBJ databases">
        <authorList>
            <person name="Varghese N."/>
            <person name="Submissions S."/>
        </authorList>
    </citation>
    <scope>NUCLEOTIDE SEQUENCE [LARGE SCALE GENOMIC DNA]</scope>
    <source>
        <strain evidence="3">DSM 25885</strain>
    </source>
</reference>
<dbReference type="PROSITE" id="PS51257">
    <property type="entry name" value="PROKAR_LIPOPROTEIN"/>
    <property type="match status" value="1"/>
</dbReference>
<dbReference type="InterPro" id="IPR000866">
    <property type="entry name" value="AhpC/TSA"/>
</dbReference>
<dbReference type="OrthoDB" id="9815205at2"/>
<dbReference type="AlphaFoldDB" id="A0A285MY13"/>
<evidence type="ECO:0000313" key="3">
    <source>
        <dbReference type="Proteomes" id="UP000219048"/>
    </source>
</evidence>
<dbReference type="RefSeq" id="WP_097047413.1">
    <property type="nucleotide sequence ID" value="NZ_OBEH01000008.1"/>
</dbReference>
<protein>
    <submittedName>
        <fullName evidence="2">Thiol-disulfide isomerase or thioredoxin</fullName>
    </submittedName>
</protein>
<feature type="domain" description="Thioredoxin" evidence="1">
    <location>
        <begin position="27"/>
        <end position="185"/>
    </location>
</feature>
<dbReference type="PANTHER" id="PTHR42852:SF13">
    <property type="entry name" value="PROTEIN DIPZ"/>
    <property type="match status" value="1"/>
</dbReference>
<dbReference type="InterPro" id="IPR036249">
    <property type="entry name" value="Thioredoxin-like_sf"/>
</dbReference>
<dbReference type="GO" id="GO:0016209">
    <property type="term" value="F:antioxidant activity"/>
    <property type="evidence" value="ECO:0007669"/>
    <property type="project" value="InterPro"/>
</dbReference>
<accession>A0A285MY13</accession>
<dbReference type="GO" id="GO:0016853">
    <property type="term" value="F:isomerase activity"/>
    <property type="evidence" value="ECO:0007669"/>
    <property type="project" value="UniProtKB-KW"/>
</dbReference>
<gene>
    <name evidence="2" type="ORF">SAMN06265377_3830</name>
</gene>
<proteinExistence type="predicted"/>
<evidence type="ECO:0000313" key="2">
    <source>
        <dbReference type="EMBL" id="SNZ01978.1"/>
    </source>
</evidence>
<dbReference type="EMBL" id="OBEH01000008">
    <property type="protein sequence ID" value="SNZ01978.1"/>
    <property type="molecule type" value="Genomic_DNA"/>
</dbReference>
<organism evidence="2 3">
    <name type="scientific">Flagellimonas pacifica</name>
    <dbReference type="NCBI Taxonomy" id="1247520"/>
    <lineage>
        <taxon>Bacteria</taxon>
        <taxon>Pseudomonadati</taxon>
        <taxon>Bacteroidota</taxon>
        <taxon>Flavobacteriia</taxon>
        <taxon>Flavobacteriales</taxon>
        <taxon>Flavobacteriaceae</taxon>
        <taxon>Flagellimonas</taxon>
    </lineage>
</organism>
<dbReference type="PROSITE" id="PS51352">
    <property type="entry name" value="THIOREDOXIN_2"/>
    <property type="match status" value="1"/>
</dbReference>